<evidence type="ECO:0000256" key="3">
    <source>
        <dbReference type="ARBA" id="ARBA00022598"/>
    </source>
</evidence>
<feature type="binding site" evidence="8">
    <location>
        <position position="259"/>
    </location>
    <ligand>
        <name>substrate</name>
        <note>ligand shared with subunit alpha</note>
    </ligand>
</feature>
<evidence type="ECO:0000256" key="4">
    <source>
        <dbReference type="ARBA" id="ARBA00022723"/>
    </source>
</evidence>
<dbReference type="OrthoDB" id="9802602at2"/>
<evidence type="ECO:0000256" key="6">
    <source>
        <dbReference type="ARBA" id="ARBA00022840"/>
    </source>
</evidence>
<comment type="similarity">
    <text evidence="1 8">Belongs to the succinate/malate CoA ligase beta subunit family.</text>
</comment>
<dbReference type="Gene3D" id="3.30.1490.20">
    <property type="entry name" value="ATP-grasp fold, A domain"/>
    <property type="match status" value="1"/>
</dbReference>
<dbReference type="Pfam" id="PF00549">
    <property type="entry name" value="Ligase_CoA"/>
    <property type="match status" value="1"/>
</dbReference>
<feature type="binding site" evidence="8">
    <location>
        <position position="195"/>
    </location>
    <ligand>
        <name>Mg(2+)</name>
        <dbReference type="ChEBI" id="CHEBI:18420"/>
    </ligand>
</feature>
<feature type="binding site" evidence="8">
    <location>
        <begin position="56"/>
        <end position="58"/>
    </location>
    <ligand>
        <name>ATP</name>
        <dbReference type="ChEBI" id="CHEBI:30616"/>
    </ligand>
</feature>
<dbReference type="PROSITE" id="PS01217">
    <property type="entry name" value="SUCCINYL_COA_LIG_3"/>
    <property type="match status" value="1"/>
</dbReference>
<feature type="domain" description="ATP-grasp" evidence="9">
    <location>
        <begin position="9"/>
        <end position="226"/>
    </location>
</feature>
<dbReference type="InterPro" id="IPR005811">
    <property type="entry name" value="SUCC_ACL_C"/>
</dbReference>
<keyword evidence="11" id="KW-1185">Reference proteome</keyword>
<dbReference type="GO" id="GO:0005829">
    <property type="term" value="C:cytosol"/>
    <property type="evidence" value="ECO:0007669"/>
    <property type="project" value="TreeGrafter"/>
</dbReference>
<keyword evidence="4 8" id="KW-0479">Metal-binding</keyword>
<accession>A0A147KGB2</accession>
<name>A0A147KGB2_THECS</name>
<evidence type="ECO:0000256" key="1">
    <source>
        <dbReference type="ARBA" id="ARBA00009182"/>
    </source>
</evidence>
<evidence type="ECO:0000313" key="10">
    <source>
        <dbReference type="EMBL" id="KUP96298.1"/>
    </source>
</evidence>
<evidence type="ECO:0000256" key="2">
    <source>
        <dbReference type="ARBA" id="ARBA00022532"/>
    </source>
</evidence>
<dbReference type="UniPathway" id="UPA00223">
    <property type="reaction ID" value="UER00999"/>
</dbReference>
<dbReference type="Pfam" id="PF08442">
    <property type="entry name" value="ATP-grasp_2"/>
    <property type="match status" value="1"/>
</dbReference>
<dbReference type="GO" id="GO:0005524">
    <property type="term" value="F:ATP binding"/>
    <property type="evidence" value="ECO:0007669"/>
    <property type="project" value="UniProtKB-UniRule"/>
</dbReference>
<dbReference type="Gene3D" id="3.40.50.261">
    <property type="entry name" value="Succinyl-CoA synthetase domains"/>
    <property type="match status" value="1"/>
</dbReference>
<dbReference type="GO" id="GO:0006104">
    <property type="term" value="P:succinyl-CoA metabolic process"/>
    <property type="evidence" value="ECO:0007669"/>
    <property type="project" value="TreeGrafter"/>
</dbReference>
<comment type="function">
    <text evidence="8">Succinyl-CoA synthetase functions in the citric acid cycle (TCA), coupling the hydrolysis of succinyl-CoA to the synthesis of either ATP or GTP and thus represents the only step of substrate-level phosphorylation in the TCA. The beta subunit provides nucleotide specificity of the enzyme and binds the substrate succinate, while the binding sites for coenzyme A and phosphate are found in the alpha subunit.</text>
</comment>
<feature type="binding site" evidence="8">
    <location>
        <begin position="321"/>
        <end position="323"/>
    </location>
    <ligand>
        <name>substrate</name>
        <note>ligand shared with subunit alpha</note>
    </ligand>
</feature>
<dbReference type="PIRSF" id="PIRSF001554">
    <property type="entry name" value="SucCS_beta"/>
    <property type="match status" value="1"/>
</dbReference>
<dbReference type="EMBL" id="LGEM01000096">
    <property type="protein sequence ID" value="KUP96298.1"/>
    <property type="molecule type" value="Genomic_DNA"/>
</dbReference>
<dbReference type="InterPro" id="IPR013650">
    <property type="entry name" value="ATP-grasp_succ-CoA_synth-type"/>
</dbReference>
<dbReference type="Gene3D" id="3.30.470.20">
    <property type="entry name" value="ATP-grasp fold, B domain"/>
    <property type="match status" value="1"/>
</dbReference>
<dbReference type="SUPFAM" id="SSF56059">
    <property type="entry name" value="Glutathione synthetase ATP-binding domain-like"/>
    <property type="match status" value="1"/>
</dbReference>
<comment type="catalytic activity">
    <reaction evidence="8">
        <text>GTP + succinate + CoA = succinyl-CoA + GDP + phosphate</text>
        <dbReference type="Rhea" id="RHEA:22120"/>
        <dbReference type="ChEBI" id="CHEBI:30031"/>
        <dbReference type="ChEBI" id="CHEBI:37565"/>
        <dbReference type="ChEBI" id="CHEBI:43474"/>
        <dbReference type="ChEBI" id="CHEBI:57287"/>
        <dbReference type="ChEBI" id="CHEBI:57292"/>
        <dbReference type="ChEBI" id="CHEBI:58189"/>
    </reaction>
</comment>
<feature type="binding site" evidence="8">
    <location>
        <position position="103"/>
    </location>
    <ligand>
        <name>ATP</name>
        <dbReference type="ChEBI" id="CHEBI:30616"/>
    </ligand>
</feature>
<feature type="binding site" evidence="8">
    <location>
        <position position="49"/>
    </location>
    <ligand>
        <name>ATP</name>
        <dbReference type="ChEBI" id="CHEBI:30616"/>
    </ligand>
</feature>
<dbReference type="FunFam" id="3.40.50.261:FF:000007">
    <property type="entry name" value="Succinate--CoA ligase [ADP-forming] subunit beta"/>
    <property type="match status" value="1"/>
</dbReference>
<dbReference type="STRING" id="665004.AC529_13060"/>
<dbReference type="PANTHER" id="PTHR11815:SF10">
    <property type="entry name" value="SUCCINATE--COA LIGASE [GDP-FORMING] SUBUNIT BETA, MITOCHONDRIAL"/>
    <property type="match status" value="1"/>
</dbReference>
<evidence type="ECO:0000259" key="9">
    <source>
        <dbReference type="PROSITE" id="PS50975"/>
    </source>
</evidence>
<dbReference type="AlphaFoldDB" id="A0A147KGB2"/>
<dbReference type="GO" id="GO:0006099">
    <property type="term" value="P:tricarboxylic acid cycle"/>
    <property type="evidence" value="ECO:0007669"/>
    <property type="project" value="UniProtKB-UniRule"/>
</dbReference>
<dbReference type="RefSeq" id="WP_068758566.1">
    <property type="nucleotide sequence ID" value="NZ_KQ950187.1"/>
</dbReference>
<keyword evidence="7 8" id="KW-0460">Magnesium</keyword>
<feature type="binding site" evidence="8">
    <location>
        <position position="209"/>
    </location>
    <ligand>
        <name>Mg(2+)</name>
        <dbReference type="ChEBI" id="CHEBI:18420"/>
    </ligand>
</feature>
<dbReference type="SUPFAM" id="SSF52210">
    <property type="entry name" value="Succinyl-CoA synthetase domains"/>
    <property type="match status" value="1"/>
</dbReference>
<keyword evidence="5 8" id="KW-0547">Nucleotide-binding</keyword>
<evidence type="ECO:0000313" key="11">
    <source>
        <dbReference type="Proteomes" id="UP000074382"/>
    </source>
</evidence>
<dbReference type="EC" id="6.2.1.5" evidence="8"/>
<dbReference type="InterPro" id="IPR017866">
    <property type="entry name" value="Succ-CoA_synthase_bsu_CS"/>
</dbReference>
<comment type="cofactor">
    <cofactor evidence="8">
        <name>Mg(2+)</name>
        <dbReference type="ChEBI" id="CHEBI:18420"/>
    </cofactor>
    <text evidence="8">Binds 1 Mg(2+) ion per subunit.</text>
</comment>
<keyword evidence="2 8" id="KW-0816">Tricarboxylic acid cycle</keyword>
<keyword evidence="6 8" id="KW-0067">ATP-binding</keyword>
<dbReference type="GO" id="GO:0004776">
    <property type="term" value="F:succinate-CoA ligase (GDP-forming) activity"/>
    <property type="evidence" value="ECO:0007669"/>
    <property type="project" value="RHEA"/>
</dbReference>
<comment type="caution">
    <text evidence="10">The sequence shown here is derived from an EMBL/GenBank/DDBJ whole genome shotgun (WGS) entry which is preliminary data.</text>
</comment>
<evidence type="ECO:0000256" key="8">
    <source>
        <dbReference type="HAMAP-Rule" id="MF_00558"/>
    </source>
</evidence>
<dbReference type="InterPro" id="IPR013815">
    <property type="entry name" value="ATP_grasp_subdomain_1"/>
</dbReference>
<dbReference type="PANTHER" id="PTHR11815">
    <property type="entry name" value="SUCCINYL-COA SYNTHETASE BETA CHAIN"/>
    <property type="match status" value="1"/>
</dbReference>
<sequence length="393" mass="40771">MDLFEYQAKALFAEYGVPVPQGKVASTPEEVRAIAEEFAAAGKPRVVVKAQVKTGGRGKAGGVKVADGPDDAVAKAEQILGMDIKGHTVHRVLVEEASDIAEEYYFSFLLDRANRTFLSICSAEGGMEIEEVAATNPEAVAKVAIDPLKGAPADVAADIVAQGKLPEAAAAGAVEVITKLWDVFVGKDATLVEVNPLILTKDGRVVALDGKVTLDDNAEFRQDLASLASAAEGDPLEVKAKEKGLNYVKLDGEVGIIGNGAGLVMSTLDVVAYAGEQYGGVKPANFLDIGGGASAEVMANGLEIILGDPAVKSVFVNVFGGITACDAVANGIVQALELLESRGEDVTKPLVVRLDGNNAELGRAILNERNHPAVRQVDTMDGAAAQAAELAAK</sequence>
<comment type="catalytic activity">
    <reaction evidence="8">
        <text>succinate + ATP + CoA = succinyl-CoA + ADP + phosphate</text>
        <dbReference type="Rhea" id="RHEA:17661"/>
        <dbReference type="ChEBI" id="CHEBI:30031"/>
        <dbReference type="ChEBI" id="CHEBI:30616"/>
        <dbReference type="ChEBI" id="CHEBI:43474"/>
        <dbReference type="ChEBI" id="CHEBI:57287"/>
        <dbReference type="ChEBI" id="CHEBI:57292"/>
        <dbReference type="ChEBI" id="CHEBI:456216"/>
        <dbReference type="EC" id="6.2.1.5"/>
    </reaction>
</comment>
<dbReference type="InterPro" id="IPR005809">
    <property type="entry name" value="Succ_CoA_ligase-like_bsu"/>
</dbReference>
<feature type="binding site" evidence="8">
    <location>
        <position position="95"/>
    </location>
    <ligand>
        <name>ATP</name>
        <dbReference type="ChEBI" id="CHEBI:30616"/>
    </ligand>
</feature>
<dbReference type="FunFam" id="3.30.470.20:FF:000002">
    <property type="entry name" value="Succinate--CoA ligase [ADP-forming] subunit beta"/>
    <property type="match status" value="1"/>
</dbReference>
<keyword evidence="3 8" id="KW-0436">Ligase</keyword>
<dbReference type="PATRIC" id="fig|665004.4.peg.3998"/>
<dbReference type="GO" id="GO:0004775">
    <property type="term" value="F:succinate-CoA ligase (ADP-forming) activity"/>
    <property type="evidence" value="ECO:0007669"/>
    <property type="project" value="UniProtKB-UniRule"/>
</dbReference>
<dbReference type="NCBIfam" id="TIGR01016">
    <property type="entry name" value="sucCoAbeta"/>
    <property type="match status" value="1"/>
</dbReference>
<evidence type="ECO:0000256" key="7">
    <source>
        <dbReference type="ARBA" id="ARBA00022842"/>
    </source>
</evidence>
<dbReference type="GO" id="GO:0042709">
    <property type="term" value="C:succinate-CoA ligase complex"/>
    <property type="evidence" value="ECO:0007669"/>
    <property type="project" value="TreeGrafter"/>
</dbReference>
<protein>
    <recommendedName>
        <fullName evidence="8">Succinate--CoA ligase [ADP-forming] subunit beta</fullName>
        <ecNumber evidence="8">6.2.1.5</ecNumber>
    </recommendedName>
    <alternativeName>
        <fullName evidence="8">Succinyl-CoA synthetase subunit beta</fullName>
        <shortName evidence="8">SCS-beta</shortName>
    </alternativeName>
</protein>
<comment type="subunit">
    <text evidence="8">Heterotetramer of two alpha and two beta subunits.</text>
</comment>
<dbReference type="PROSITE" id="PS50975">
    <property type="entry name" value="ATP_GRASP"/>
    <property type="match status" value="1"/>
</dbReference>
<comment type="pathway">
    <text evidence="8">Carbohydrate metabolism; tricarboxylic acid cycle; succinate from succinyl-CoA (ligase route): step 1/1.</text>
</comment>
<reference evidence="11" key="1">
    <citation type="journal article" date="2017" name="Acta Aliment.">
        <title>Plant polysaccharide degrading enzyme system of Thermpbifida cellulosilytica TB100 revealed by de novo genome project data.</title>
        <authorList>
            <person name="Toth A."/>
            <person name="Baka E."/>
            <person name="Luzics S."/>
            <person name="Bata-Vidacs I."/>
            <person name="Nagy I."/>
            <person name="Balint B."/>
            <person name="Herceg R."/>
            <person name="Olasz F."/>
            <person name="Wilk T."/>
            <person name="Nagy T."/>
            <person name="Kriszt B."/>
            <person name="Nagy I."/>
            <person name="Kukolya J."/>
        </authorList>
    </citation>
    <scope>NUCLEOTIDE SEQUENCE [LARGE SCALE GENOMIC DNA]</scope>
    <source>
        <strain evidence="11">TB100</strain>
    </source>
</reference>
<dbReference type="InterPro" id="IPR016102">
    <property type="entry name" value="Succinyl-CoA_synth-like"/>
</dbReference>
<evidence type="ECO:0000256" key="5">
    <source>
        <dbReference type="ARBA" id="ARBA00022741"/>
    </source>
</evidence>
<proteinExistence type="inferred from homology"/>
<dbReference type="GO" id="GO:0000287">
    <property type="term" value="F:magnesium ion binding"/>
    <property type="evidence" value="ECO:0007669"/>
    <property type="project" value="UniProtKB-UniRule"/>
</dbReference>
<organism evidence="10 11">
    <name type="scientific">Thermobifida cellulosilytica TB100</name>
    <dbReference type="NCBI Taxonomy" id="665004"/>
    <lineage>
        <taxon>Bacteria</taxon>
        <taxon>Bacillati</taxon>
        <taxon>Actinomycetota</taxon>
        <taxon>Actinomycetes</taxon>
        <taxon>Streptosporangiales</taxon>
        <taxon>Nocardiopsidaceae</taxon>
        <taxon>Thermobifida</taxon>
    </lineage>
</organism>
<dbReference type="HAMAP" id="MF_00558">
    <property type="entry name" value="Succ_CoA_beta"/>
    <property type="match status" value="1"/>
</dbReference>
<dbReference type="Proteomes" id="UP000074382">
    <property type="component" value="Unassembled WGS sequence"/>
</dbReference>
<dbReference type="InterPro" id="IPR011761">
    <property type="entry name" value="ATP-grasp"/>
</dbReference>
<gene>
    <name evidence="8" type="primary">sucC</name>
    <name evidence="10" type="ORF">AC529_13060</name>
</gene>
<dbReference type="NCBIfam" id="NF001913">
    <property type="entry name" value="PRK00696.1"/>
    <property type="match status" value="1"/>
</dbReference>
<feature type="binding site" evidence="8">
    <location>
        <position position="98"/>
    </location>
    <ligand>
        <name>ATP</name>
        <dbReference type="ChEBI" id="CHEBI:30616"/>
    </ligand>
</feature>
<dbReference type="FunFam" id="3.30.1490.20:FF:000014">
    <property type="entry name" value="Succinate--CoA ligase [ADP-forming] subunit beta"/>
    <property type="match status" value="1"/>
</dbReference>